<name>A0AC58ISY2_DANRE</name>
<gene>
    <name evidence="2" type="primary">exog</name>
</gene>
<evidence type="ECO:0000313" key="2">
    <source>
        <dbReference type="RefSeq" id="XP_073797346.1"/>
    </source>
</evidence>
<evidence type="ECO:0000313" key="1">
    <source>
        <dbReference type="Proteomes" id="UP000000437"/>
    </source>
</evidence>
<dbReference type="Proteomes" id="UP000000437">
    <property type="component" value="Chromosome 24"/>
</dbReference>
<accession>A0AC58ISY2</accession>
<keyword evidence="1" id="KW-1185">Reference proteome</keyword>
<proteinExistence type="predicted"/>
<reference evidence="2" key="1">
    <citation type="submission" date="2025-08" db="UniProtKB">
        <authorList>
            <consortium name="RefSeq"/>
        </authorList>
    </citation>
    <scope>IDENTIFICATION</scope>
    <source>
        <strain evidence="2">Tuebingen</strain>
        <tissue evidence="2">Fibroblasts and whole tissue</tissue>
    </source>
</reference>
<sequence length="289" mass="33232">MMLFSVRFISGFVFGAGSGVAALKLFYYEEQQTHTGSSIGRFGLPESGAESRYYTNHVLLYDQTHRTPRWVAEHLSSTRLLGEANRKQCKFRPDPSVPELFTAHNEDYLKSGWSRGHMAPAGDNKSSEQAMAETFYLSNIVPQNYENNAGFWNRLEMYCRELTERFSDVWVVSGPLMKPQITDDGKKTVSYQVSVCDLERESGLVFFPALQKQQLSDLCTVDSCQLMDFRRFSLYISSRKMQSANSVYRLEKILAELQEAGIAPDEHLKQIYQQRRTELERRQDTNTHT</sequence>
<dbReference type="RefSeq" id="XP_073797346.1">
    <property type="nucleotide sequence ID" value="XM_073941245.1"/>
</dbReference>
<organism evidence="1 2">
    <name type="scientific">Danio rerio</name>
    <name type="common">Zebrafish</name>
    <name type="synonym">Brachydanio rerio</name>
    <dbReference type="NCBI Taxonomy" id="7955"/>
    <lineage>
        <taxon>Eukaryota</taxon>
        <taxon>Metazoa</taxon>
        <taxon>Chordata</taxon>
        <taxon>Craniata</taxon>
        <taxon>Vertebrata</taxon>
        <taxon>Euteleostomi</taxon>
        <taxon>Actinopterygii</taxon>
        <taxon>Neopterygii</taxon>
        <taxon>Teleostei</taxon>
        <taxon>Ostariophysi</taxon>
        <taxon>Cypriniformes</taxon>
        <taxon>Danionidae</taxon>
        <taxon>Danioninae</taxon>
        <taxon>Danio</taxon>
    </lineage>
</organism>
<protein>
    <submittedName>
        <fullName evidence="2">Nuclease EXOG, mitochondrial isoform X2</fullName>
    </submittedName>
</protein>